<comment type="caution">
    <text evidence="1">The sequence shown here is derived from an EMBL/GenBank/DDBJ whole genome shotgun (WGS) entry which is preliminary data.</text>
</comment>
<sequence length="438" mass="49895">MPESFLYFLWQYQYFSALGLSTTEGEPVQVLHPGFRNPNAGPDFLNARLIVGDVEWGGTVEAHTKTSDWLAHRHQHDPAYDNVILHLVWENDRPRPQQAIARTDGTPIPTLELKDRTAGDLLQRYLQLADSGESIPCAGQFQTVHPLRRTAMLDKALMQRLEQKAGLVYQIYEATGQDWEETTYRLLAINFGFRINADPMEQLSRAVPLKVIQKHRNTLIQVEAMLFGTAGMLRNLTERDEYTEALLREYRFLSAKYNLADKELPGYIWKWSRLRPANFPTLRLAQIVSLLTLHRSLFSVFMDTTEVADLLRALQIHPSDYWRTHYRFGKATEKAAPMLGSSSASTLLINTAVPLLAAYAHHRNQPHYIDRAVGLLEQLPAEKNNIITRWTELDLPITSAFDSQASLELYNEFCLPKKCLNCQIGLALVRPGGILVDK</sequence>
<evidence type="ECO:0000313" key="1">
    <source>
        <dbReference type="EMBL" id="GAA4456095.1"/>
    </source>
</evidence>
<name>A0ABP8MXU3_9BACT</name>
<proteinExistence type="predicted"/>
<dbReference type="Proteomes" id="UP001501175">
    <property type="component" value="Unassembled WGS sequence"/>
</dbReference>
<dbReference type="EMBL" id="BAABHD010000027">
    <property type="protein sequence ID" value="GAA4456095.1"/>
    <property type="molecule type" value="Genomic_DNA"/>
</dbReference>
<protein>
    <submittedName>
        <fullName evidence="1">DUF2851 family protein</fullName>
    </submittedName>
</protein>
<reference evidence="2" key="1">
    <citation type="journal article" date="2019" name="Int. J. Syst. Evol. Microbiol.">
        <title>The Global Catalogue of Microorganisms (GCM) 10K type strain sequencing project: providing services to taxonomists for standard genome sequencing and annotation.</title>
        <authorList>
            <consortium name="The Broad Institute Genomics Platform"/>
            <consortium name="The Broad Institute Genome Sequencing Center for Infectious Disease"/>
            <person name="Wu L."/>
            <person name="Ma J."/>
        </authorList>
    </citation>
    <scope>NUCLEOTIDE SEQUENCE [LARGE SCALE GENOMIC DNA]</scope>
    <source>
        <strain evidence="2">JCM 17927</strain>
    </source>
</reference>
<accession>A0ABP8MXU3</accession>
<dbReference type="InterPro" id="IPR021272">
    <property type="entry name" value="DUF2851"/>
</dbReference>
<dbReference type="Pfam" id="PF11013">
    <property type="entry name" value="DUF2851"/>
    <property type="match status" value="1"/>
</dbReference>
<dbReference type="RefSeq" id="WP_345243910.1">
    <property type="nucleotide sequence ID" value="NZ_BAABHD010000027.1"/>
</dbReference>
<gene>
    <name evidence="1" type="ORF">GCM10023189_24810</name>
</gene>
<organism evidence="1 2">
    <name type="scientific">Nibrella saemangeumensis</name>
    <dbReference type="NCBI Taxonomy" id="1084526"/>
    <lineage>
        <taxon>Bacteria</taxon>
        <taxon>Pseudomonadati</taxon>
        <taxon>Bacteroidota</taxon>
        <taxon>Cytophagia</taxon>
        <taxon>Cytophagales</taxon>
        <taxon>Spirosomataceae</taxon>
        <taxon>Nibrella</taxon>
    </lineage>
</organism>
<keyword evidence="2" id="KW-1185">Reference proteome</keyword>
<evidence type="ECO:0000313" key="2">
    <source>
        <dbReference type="Proteomes" id="UP001501175"/>
    </source>
</evidence>